<dbReference type="EMBL" id="CAVMJV010000019">
    <property type="protein sequence ID" value="CAK5064484.1"/>
    <property type="molecule type" value="Genomic_DNA"/>
</dbReference>
<comment type="caution">
    <text evidence="1">The sequence shown here is derived from an EMBL/GenBank/DDBJ whole genome shotgun (WGS) entry which is preliminary data.</text>
</comment>
<evidence type="ECO:0000313" key="1">
    <source>
        <dbReference type="EMBL" id="CAK5064484.1"/>
    </source>
</evidence>
<keyword evidence="2" id="KW-1185">Reference proteome</keyword>
<name>A0ACB0YVJ8_MELEN</name>
<dbReference type="Proteomes" id="UP001497535">
    <property type="component" value="Unassembled WGS sequence"/>
</dbReference>
<reference evidence="1" key="1">
    <citation type="submission" date="2023-11" db="EMBL/GenBank/DDBJ databases">
        <authorList>
            <person name="Poullet M."/>
        </authorList>
    </citation>
    <scope>NUCLEOTIDE SEQUENCE</scope>
    <source>
        <strain evidence="1">E1834</strain>
    </source>
</reference>
<proteinExistence type="predicted"/>
<organism evidence="1 2">
    <name type="scientific">Meloidogyne enterolobii</name>
    <name type="common">Root-knot nematode worm</name>
    <name type="synonym">Meloidogyne mayaguensis</name>
    <dbReference type="NCBI Taxonomy" id="390850"/>
    <lineage>
        <taxon>Eukaryota</taxon>
        <taxon>Metazoa</taxon>
        <taxon>Ecdysozoa</taxon>
        <taxon>Nematoda</taxon>
        <taxon>Chromadorea</taxon>
        <taxon>Rhabditida</taxon>
        <taxon>Tylenchina</taxon>
        <taxon>Tylenchomorpha</taxon>
        <taxon>Tylenchoidea</taxon>
        <taxon>Meloidogynidae</taxon>
        <taxon>Meloidogyninae</taxon>
        <taxon>Meloidogyne</taxon>
    </lineage>
</organism>
<accession>A0ACB0YVJ8</accession>
<evidence type="ECO:0000313" key="2">
    <source>
        <dbReference type="Proteomes" id="UP001497535"/>
    </source>
</evidence>
<sequence>MKILWESRNWPGASIEQSISCLSWAPSSKEGRGLLSVGCETGSVGVTYTDLGSDHDCYKRLVFNLFNISYLLNLETGKTELSGSRGGIFFSIDAVTVSRGINPGSRMTPKIRDFGIPEIPSGSRPAPV</sequence>
<gene>
    <name evidence="1" type="ORF">MENTE1834_LOCUS17048</name>
</gene>
<protein>
    <submittedName>
        <fullName evidence="1">Uncharacterized protein</fullName>
    </submittedName>
</protein>